<dbReference type="SUPFAM" id="SSF144083">
    <property type="entry name" value="Magnesium transport protein CorA, transmembrane region"/>
    <property type="match status" value="1"/>
</dbReference>
<keyword evidence="6" id="KW-0175">Coiled coil</keyword>
<accession>A0AAN8ZQ09</accession>
<dbReference type="Pfam" id="PF01544">
    <property type="entry name" value="CorA"/>
    <property type="match status" value="1"/>
</dbReference>
<evidence type="ECO:0000256" key="5">
    <source>
        <dbReference type="ARBA" id="ARBA00023136"/>
    </source>
</evidence>
<keyword evidence="4 7" id="KW-1133">Transmembrane helix</keyword>
<comment type="caution">
    <text evidence="8">The sequence shown here is derived from an EMBL/GenBank/DDBJ whole genome shotgun (WGS) entry which is preliminary data.</text>
</comment>
<gene>
    <name evidence="8" type="ORF">RJ641_013415</name>
</gene>
<dbReference type="GO" id="GO:0046873">
    <property type="term" value="F:metal ion transmembrane transporter activity"/>
    <property type="evidence" value="ECO:0007669"/>
    <property type="project" value="InterPro"/>
</dbReference>
<dbReference type="SUPFAM" id="SSF143865">
    <property type="entry name" value="CorA soluble domain-like"/>
    <property type="match status" value="1"/>
</dbReference>
<evidence type="ECO:0000256" key="1">
    <source>
        <dbReference type="ARBA" id="ARBA00004141"/>
    </source>
</evidence>
<dbReference type="InterPro" id="IPR045861">
    <property type="entry name" value="CorA_cytoplasmic_dom"/>
</dbReference>
<name>A0AAN8ZQ09_9MAGN</name>
<dbReference type="InterPro" id="IPR045863">
    <property type="entry name" value="CorA_TM1_TM2"/>
</dbReference>
<comment type="similarity">
    <text evidence="2">Belongs to the CorA metal ion transporter (MIT) (TC 1.A.35) family.</text>
</comment>
<reference evidence="8 9" key="1">
    <citation type="submission" date="2023-12" db="EMBL/GenBank/DDBJ databases">
        <title>A high-quality genome assembly for Dillenia turbinata (Dilleniales).</title>
        <authorList>
            <person name="Chanderbali A."/>
        </authorList>
    </citation>
    <scope>NUCLEOTIDE SEQUENCE [LARGE SCALE GENOMIC DNA]</scope>
    <source>
        <strain evidence="8">LSX21</strain>
        <tissue evidence="8">Leaf</tissue>
    </source>
</reference>
<evidence type="ECO:0000256" key="7">
    <source>
        <dbReference type="SAM" id="Phobius"/>
    </source>
</evidence>
<evidence type="ECO:0000256" key="2">
    <source>
        <dbReference type="ARBA" id="ARBA00009765"/>
    </source>
</evidence>
<evidence type="ECO:0000256" key="4">
    <source>
        <dbReference type="ARBA" id="ARBA00022989"/>
    </source>
</evidence>
<dbReference type="EMBL" id="JBAMMX010000002">
    <property type="protein sequence ID" value="KAK6945871.1"/>
    <property type="molecule type" value="Genomic_DNA"/>
</dbReference>
<comment type="subcellular location">
    <subcellularLocation>
        <location evidence="1">Membrane</location>
        <topology evidence="1">Multi-pass membrane protein</topology>
    </subcellularLocation>
</comment>
<dbReference type="Proteomes" id="UP001370490">
    <property type="component" value="Unassembled WGS sequence"/>
</dbReference>
<dbReference type="AlphaFoldDB" id="A0AAN8ZQ09"/>
<sequence>MAVVRRGKGRKVMELVQEEEPIAIGEGEEMDTTRDTPMRESRFNRTHFPGAVRKKAYIFDGLGEFYTKEWDLSEGRGNEFCWYHVELPKGNQRLSQLAQYLIDVLCPPLKLQDILSLVSNGPFCGHVDGALVFRVNSPGPAASNFTFRISARLTENSLITVSLGRVPRLGFSPMGESLLSEIPKVESPHYVRGEHKEAGGIVIREHVLEFLLTMNHSEDADNPVPRTISNLVVHVIDTHVDHLQDVVTKFEMELDAMELEMDKGGFALKKQLLEDRRFPKMHLNLQRFLQAFGAQVNPLTNILRFLHWSLITLQESVTYALNLSDVVIAHGEQVFPRVKEKCSAKRWFANEDINALEELIARLRRLRESVGFLANRVTAIQNGLDSWQSEQINRKLYYLSFLSIVFLPLSIITGVFGMNVGGVPWTGQDSPELKDGFRNVIVVCIIVLVLVLLCFSFPALYTRIAAWRRRRAISRSWSLHRKSFLRRTLGFQEREGYLRI</sequence>
<keyword evidence="5 7" id="KW-0472">Membrane</keyword>
<evidence type="ECO:0000256" key="6">
    <source>
        <dbReference type="SAM" id="Coils"/>
    </source>
</evidence>
<dbReference type="GO" id="GO:0016020">
    <property type="term" value="C:membrane"/>
    <property type="evidence" value="ECO:0007669"/>
    <property type="project" value="UniProtKB-SubCell"/>
</dbReference>
<proteinExistence type="inferred from homology"/>
<evidence type="ECO:0000313" key="8">
    <source>
        <dbReference type="EMBL" id="KAK6945871.1"/>
    </source>
</evidence>
<protein>
    <submittedName>
        <fullName evidence="8">Mg2+ transporter protein, CorA-like/Zinc transport protein ZntB</fullName>
    </submittedName>
</protein>
<dbReference type="PANTHER" id="PTHR47468">
    <property type="entry name" value="OS08G0130000 PROTEIN"/>
    <property type="match status" value="1"/>
</dbReference>
<feature type="coiled-coil region" evidence="6">
    <location>
        <begin position="349"/>
        <end position="376"/>
    </location>
</feature>
<keyword evidence="9" id="KW-1185">Reference proteome</keyword>
<evidence type="ECO:0000256" key="3">
    <source>
        <dbReference type="ARBA" id="ARBA00022692"/>
    </source>
</evidence>
<dbReference type="Gene3D" id="1.20.58.340">
    <property type="entry name" value="Magnesium transport protein CorA, transmembrane region"/>
    <property type="match status" value="2"/>
</dbReference>
<feature type="transmembrane region" description="Helical" evidence="7">
    <location>
        <begin position="440"/>
        <end position="461"/>
    </location>
</feature>
<dbReference type="PANTHER" id="PTHR47468:SF1">
    <property type="entry name" value="OS08G0130000 PROTEIN"/>
    <property type="match status" value="1"/>
</dbReference>
<organism evidence="8 9">
    <name type="scientific">Dillenia turbinata</name>
    <dbReference type="NCBI Taxonomy" id="194707"/>
    <lineage>
        <taxon>Eukaryota</taxon>
        <taxon>Viridiplantae</taxon>
        <taxon>Streptophyta</taxon>
        <taxon>Embryophyta</taxon>
        <taxon>Tracheophyta</taxon>
        <taxon>Spermatophyta</taxon>
        <taxon>Magnoliopsida</taxon>
        <taxon>eudicotyledons</taxon>
        <taxon>Gunneridae</taxon>
        <taxon>Pentapetalae</taxon>
        <taxon>Dilleniales</taxon>
        <taxon>Dilleniaceae</taxon>
        <taxon>Dillenia</taxon>
    </lineage>
</organism>
<feature type="transmembrane region" description="Helical" evidence="7">
    <location>
        <begin position="396"/>
        <end position="420"/>
    </location>
</feature>
<dbReference type="InterPro" id="IPR002523">
    <property type="entry name" value="MgTranspt_CorA/ZnTranspt_ZntB"/>
</dbReference>
<keyword evidence="3 7" id="KW-0812">Transmembrane</keyword>
<evidence type="ECO:0000313" key="9">
    <source>
        <dbReference type="Proteomes" id="UP001370490"/>
    </source>
</evidence>